<evidence type="ECO:0000256" key="1">
    <source>
        <dbReference type="SAM" id="MobiDB-lite"/>
    </source>
</evidence>
<dbReference type="RefSeq" id="XP_001746432.1">
    <property type="nucleotide sequence ID" value="XM_001746380.1"/>
</dbReference>
<evidence type="ECO:0000313" key="4">
    <source>
        <dbReference type="EMBL" id="EDQ88819.1"/>
    </source>
</evidence>
<gene>
    <name evidence="4" type="ORF">MONBRDRAFT_32641</name>
</gene>
<evidence type="ECO:0000256" key="3">
    <source>
        <dbReference type="SAM" id="SignalP"/>
    </source>
</evidence>
<reference evidence="4 5" key="1">
    <citation type="journal article" date="2008" name="Nature">
        <title>The genome of the choanoflagellate Monosiga brevicollis and the origin of metazoans.</title>
        <authorList>
            <consortium name="JGI Sequencing"/>
            <person name="King N."/>
            <person name="Westbrook M.J."/>
            <person name="Young S.L."/>
            <person name="Kuo A."/>
            <person name="Abedin M."/>
            <person name="Chapman J."/>
            <person name="Fairclough S."/>
            <person name="Hellsten U."/>
            <person name="Isogai Y."/>
            <person name="Letunic I."/>
            <person name="Marr M."/>
            <person name="Pincus D."/>
            <person name="Putnam N."/>
            <person name="Rokas A."/>
            <person name="Wright K.J."/>
            <person name="Zuzow R."/>
            <person name="Dirks W."/>
            <person name="Good M."/>
            <person name="Goodstein D."/>
            <person name="Lemons D."/>
            <person name="Li W."/>
            <person name="Lyons J.B."/>
            <person name="Morris A."/>
            <person name="Nichols S."/>
            <person name="Richter D.J."/>
            <person name="Salamov A."/>
            <person name="Bork P."/>
            <person name="Lim W.A."/>
            <person name="Manning G."/>
            <person name="Miller W.T."/>
            <person name="McGinnis W."/>
            <person name="Shapiro H."/>
            <person name="Tjian R."/>
            <person name="Grigoriev I.V."/>
            <person name="Rokhsar D."/>
        </authorList>
    </citation>
    <scope>NUCLEOTIDE SEQUENCE [LARGE SCALE GENOMIC DNA]</scope>
    <source>
        <strain evidence="5">MX1 / ATCC 50154</strain>
    </source>
</reference>
<keyword evidence="2" id="KW-0812">Transmembrane</keyword>
<dbReference type="AlphaFoldDB" id="A9V0V3"/>
<dbReference type="GeneID" id="5891613"/>
<feature type="region of interest" description="Disordered" evidence="1">
    <location>
        <begin position="310"/>
        <end position="345"/>
    </location>
</feature>
<keyword evidence="2" id="KW-1133">Transmembrane helix</keyword>
<keyword evidence="3" id="KW-0732">Signal</keyword>
<evidence type="ECO:0000313" key="5">
    <source>
        <dbReference type="Proteomes" id="UP000001357"/>
    </source>
</evidence>
<dbReference type="EMBL" id="CH991553">
    <property type="protein sequence ID" value="EDQ88819.1"/>
    <property type="molecule type" value="Genomic_DNA"/>
</dbReference>
<evidence type="ECO:0000256" key="2">
    <source>
        <dbReference type="SAM" id="Phobius"/>
    </source>
</evidence>
<dbReference type="KEGG" id="mbr:MONBRDRAFT_32641"/>
<keyword evidence="5" id="KW-1185">Reference proteome</keyword>
<feature type="compositionally biased region" description="Polar residues" evidence="1">
    <location>
        <begin position="190"/>
        <end position="202"/>
    </location>
</feature>
<feature type="region of interest" description="Disordered" evidence="1">
    <location>
        <begin position="187"/>
        <end position="281"/>
    </location>
</feature>
<feature type="chain" id="PRO_5002744562" evidence="3">
    <location>
        <begin position="23"/>
        <end position="361"/>
    </location>
</feature>
<name>A9V0V3_MONBE</name>
<feature type="compositionally biased region" description="Low complexity" evidence="1">
    <location>
        <begin position="233"/>
        <end position="244"/>
    </location>
</feature>
<accession>A9V0V3</accession>
<protein>
    <submittedName>
        <fullName evidence="4">Uncharacterized protein</fullName>
    </submittedName>
</protein>
<feature type="compositionally biased region" description="Acidic residues" evidence="1">
    <location>
        <begin position="334"/>
        <end position="345"/>
    </location>
</feature>
<feature type="transmembrane region" description="Helical" evidence="2">
    <location>
        <begin position="117"/>
        <end position="140"/>
    </location>
</feature>
<organism evidence="4 5">
    <name type="scientific">Monosiga brevicollis</name>
    <name type="common">Choanoflagellate</name>
    <dbReference type="NCBI Taxonomy" id="81824"/>
    <lineage>
        <taxon>Eukaryota</taxon>
        <taxon>Choanoflagellata</taxon>
        <taxon>Craspedida</taxon>
        <taxon>Salpingoecidae</taxon>
        <taxon>Monosiga</taxon>
    </lineage>
</organism>
<keyword evidence="2" id="KW-0472">Membrane</keyword>
<feature type="signal peptide" evidence="3">
    <location>
        <begin position="1"/>
        <end position="22"/>
    </location>
</feature>
<dbReference type="Proteomes" id="UP000001357">
    <property type="component" value="Unassembled WGS sequence"/>
</dbReference>
<sequence length="361" mass="39941">MFIRAVVPRLATLLVLAATTLAKVNYEDCVLTDSQSATMADAASQLLGCLSQNWQALWNNLSTNCQAVPVYKQLQDEFISGSDKACQSNADVVDHFRRILDLWGVTLSCQRQNVTRAVMIAVLVIAICVPISFYVVVYFYQTRTKPERHQKKPGAQSETKPLLFKAKRDEHVADVLRNGGKIIEPESFRRSASSGSIKSTLSLPPMFVDHSDPKKLRPTWSKSPMPSPKAPVTPSTSQPSSPRKTSARSTISGSESVPNTMSGDSDVRPTRSHAAAPTTLTNLTEEDAGAEVDVPRRPIFVRQLTLHEQEVHRHDSTSDEAPAERWNYSINDDRGDDPDMEDEDDDLVVLRHLSARDSSQA</sequence>
<feature type="compositionally biased region" description="Polar residues" evidence="1">
    <location>
        <begin position="247"/>
        <end position="263"/>
    </location>
</feature>
<dbReference type="InParanoid" id="A9V0V3"/>
<proteinExistence type="predicted"/>